<gene>
    <name evidence="2" type="ORF">AMAG_00046</name>
</gene>
<dbReference type="EMBL" id="GG745328">
    <property type="protein sequence ID" value="KNE54042.1"/>
    <property type="molecule type" value="Genomic_DNA"/>
</dbReference>
<feature type="compositionally biased region" description="Low complexity" evidence="1">
    <location>
        <begin position="45"/>
        <end position="61"/>
    </location>
</feature>
<sequence>MLARAAIKLRAVPPAAARTADAAVSRPTTPMPVLCSASQPHAIARRAAATTSAPRSTSTTTVPPDPWAATRRTMAHFWSRYGHYVRLYLIWTTVGSIALNLMWTRQERDELNEDTKFCVKRLTRQLNEVRAQRGALERALASPVAEEVEKVGASAEGKDSASWWPALLRSSRSGTTSEPAAPSLPAEPVVAAAAEPPAASLAPPAASAPPVSDPVATGARSDGRRPRIVLY</sequence>
<dbReference type="AlphaFoldDB" id="A0A0L0RUJ8"/>
<dbReference type="OrthoDB" id="5594132at2759"/>
<keyword evidence="3" id="KW-1185">Reference proteome</keyword>
<reference evidence="2 3" key="1">
    <citation type="submission" date="2009-11" db="EMBL/GenBank/DDBJ databases">
        <title>Annotation of Allomyces macrogynus ATCC 38327.</title>
        <authorList>
            <consortium name="The Broad Institute Genome Sequencing Platform"/>
            <person name="Russ C."/>
            <person name="Cuomo C."/>
            <person name="Burger G."/>
            <person name="Gray M.W."/>
            <person name="Holland P.W.H."/>
            <person name="King N."/>
            <person name="Lang F.B.F."/>
            <person name="Roger A.J."/>
            <person name="Ruiz-Trillo I."/>
            <person name="Young S.K."/>
            <person name="Zeng Q."/>
            <person name="Gargeya S."/>
            <person name="Fitzgerald M."/>
            <person name="Haas B."/>
            <person name="Abouelleil A."/>
            <person name="Alvarado L."/>
            <person name="Arachchi H.M."/>
            <person name="Berlin A."/>
            <person name="Chapman S.B."/>
            <person name="Gearin G."/>
            <person name="Goldberg J."/>
            <person name="Griggs A."/>
            <person name="Gujja S."/>
            <person name="Hansen M."/>
            <person name="Heiman D."/>
            <person name="Howarth C."/>
            <person name="Larimer J."/>
            <person name="Lui A."/>
            <person name="MacDonald P.J.P."/>
            <person name="McCowen C."/>
            <person name="Montmayeur A."/>
            <person name="Murphy C."/>
            <person name="Neiman D."/>
            <person name="Pearson M."/>
            <person name="Priest M."/>
            <person name="Roberts A."/>
            <person name="Saif S."/>
            <person name="Shea T."/>
            <person name="Sisk P."/>
            <person name="Stolte C."/>
            <person name="Sykes S."/>
            <person name="Wortman J."/>
            <person name="Nusbaum C."/>
            <person name="Birren B."/>
        </authorList>
    </citation>
    <scope>NUCLEOTIDE SEQUENCE [LARGE SCALE GENOMIC DNA]</scope>
    <source>
        <strain evidence="2 3">ATCC 38327</strain>
    </source>
</reference>
<feature type="region of interest" description="Disordered" evidence="1">
    <location>
        <begin position="171"/>
        <end position="231"/>
    </location>
</feature>
<feature type="compositionally biased region" description="Low complexity" evidence="1">
    <location>
        <begin position="179"/>
        <end position="216"/>
    </location>
</feature>
<organism evidence="2 3">
    <name type="scientific">Allomyces macrogynus (strain ATCC 38327)</name>
    <name type="common">Allomyces javanicus var. macrogynus</name>
    <dbReference type="NCBI Taxonomy" id="578462"/>
    <lineage>
        <taxon>Eukaryota</taxon>
        <taxon>Fungi</taxon>
        <taxon>Fungi incertae sedis</taxon>
        <taxon>Blastocladiomycota</taxon>
        <taxon>Blastocladiomycetes</taxon>
        <taxon>Blastocladiales</taxon>
        <taxon>Blastocladiaceae</taxon>
        <taxon>Allomyces</taxon>
    </lineage>
</organism>
<reference evidence="3" key="2">
    <citation type="submission" date="2009-11" db="EMBL/GenBank/DDBJ databases">
        <title>The Genome Sequence of Allomyces macrogynus strain ATCC 38327.</title>
        <authorList>
            <consortium name="The Broad Institute Genome Sequencing Platform"/>
            <person name="Russ C."/>
            <person name="Cuomo C."/>
            <person name="Shea T."/>
            <person name="Young S.K."/>
            <person name="Zeng Q."/>
            <person name="Koehrsen M."/>
            <person name="Haas B."/>
            <person name="Borodovsky M."/>
            <person name="Guigo R."/>
            <person name="Alvarado L."/>
            <person name="Berlin A."/>
            <person name="Borenstein D."/>
            <person name="Chen Z."/>
            <person name="Engels R."/>
            <person name="Freedman E."/>
            <person name="Gellesch M."/>
            <person name="Goldberg J."/>
            <person name="Griggs A."/>
            <person name="Gujja S."/>
            <person name="Heiman D."/>
            <person name="Hepburn T."/>
            <person name="Howarth C."/>
            <person name="Jen D."/>
            <person name="Larson L."/>
            <person name="Lewis B."/>
            <person name="Mehta T."/>
            <person name="Park D."/>
            <person name="Pearson M."/>
            <person name="Roberts A."/>
            <person name="Saif S."/>
            <person name="Shenoy N."/>
            <person name="Sisk P."/>
            <person name="Stolte C."/>
            <person name="Sykes S."/>
            <person name="Walk T."/>
            <person name="White J."/>
            <person name="Yandava C."/>
            <person name="Burger G."/>
            <person name="Gray M.W."/>
            <person name="Holland P.W.H."/>
            <person name="King N."/>
            <person name="Lang F.B.F."/>
            <person name="Roger A.J."/>
            <person name="Ruiz-Trillo I."/>
            <person name="Lander E."/>
            <person name="Nusbaum C."/>
        </authorList>
    </citation>
    <scope>NUCLEOTIDE SEQUENCE [LARGE SCALE GENOMIC DNA]</scope>
    <source>
        <strain evidence="3">ATCC 38327</strain>
    </source>
</reference>
<protein>
    <submittedName>
        <fullName evidence="2">Uncharacterized protein</fullName>
    </submittedName>
</protein>
<evidence type="ECO:0000313" key="2">
    <source>
        <dbReference type="EMBL" id="KNE54042.1"/>
    </source>
</evidence>
<dbReference type="Proteomes" id="UP000054350">
    <property type="component" value="Unassembled WGS sequence"/>
</dbReference>
<dbReference type="VEuPathDB" id="FungiDB:AMAG_00046"/>
<accession>A0A0L0RUJ8</accession>
<proteinExistence type="predicted"/>
<name>A0A0L0RUJ8_ALLM3</name>
<evidence type="ECO:0000256" key="1">
    <source>
        <dbReference type="SAM" id="MobiDB-lite"/>
    </source>
</evidence>
<feature type="region of interest" description="Disordered" evidence="1">
    <location>
        <begin position="45"/>
        <end position="64"/>
    </location>
</feature>
<evidence type="ECO:0000313" key="3">
    <source>
        <dbReference type="Proteomes" id="UP000054350"/>
    </source>
</evidence>